<dbReference type="OrthoDB" id="1634048at2"/>
<keyword evidence="2" id="KW-0378">Hydrolase</keyword>
<evidence type="ECO:0000313" key="3">
    <source>
        <dbReference type="Proteomes" id="UP000002743"/>
    </source>
</evidence>
<keyword evidence="2" id="KW-0067">ATP-binding</keyword>
<evidence type="ECO:0000259" key="1">
    <source>
        <dbReference type="Pfam" id="PF08751"/>
    </source>
</evidence>
<keyword evidence="2" id="KW-0347">Helicase</keyword>
<accession>C6X7W3</accession>
<sequence length="1188" mass="136121">MGVAINNINYKNGYDFNKYLSSHVLDIEQNIDMHQEYLMKGITATNNVAVEIDTFKMFTRSGGELLDALNLSGYLDRNKLNEISKLCVGEHELTKGFKKQKNKIYRSIVDADGDEVEVKLKDIKRGWYKDELGNRVAFNVKQVKESSHLTMKVGTEIVLTQDATFSFAIAGMNPQDRYDAEQIIQDTAMEVYDNIFKDMLHDKYFNKGKTGVFLFYHNDSRNPLSPSSHVHMVIPNVIQLADGTIRAVEMPEMRDKNFHDMIDMQYKSRLIQRWNERFKDLPVEAYDKDRQRITSPTQEVKDFRVAYDEESLRKIHDQSVADELINKYIKYQKDDMRGVVDSKLKIVDQEIVELTKKLSFEDKLPTGTLISHGEDNYFFDAKNTKSYYVKLSVRKPDGKEKEQIYWGVDLKRAIESSKSNIGDLVVLEKSKSDPKNPKEKSTFNISVDHKNMEILNSIDDLEVKMARINKKYSNQIAYMGTTKHRNKVWKVIKERKKGGSIINKTIENKKIHEALAPKIAVDPGIGMKEKKFLEIIETLTSTTPYINKNALVYEIAKSSPVGFNAQKMADELIAKSLESELLVATGTLSKTQTAYTTWELINKEYENIELMKKLHNTEQKYKIYNVKKEIDLVEDKPEYKDKGIKSNKEQIEMIESVFSDRKGQICIGLPGTGKSLSIKICTEIAHKHGFRTIGCAFTNKVSTALDDETLCDVVKTVDKLLHDIESGKLKLNGNDIVFVDEASQIGTRQYNKLLNAVVDAKAKIVLIGDPNQINSINTGNTLNEFLRDSEIRDNVVFLTDIRRQKNETALTVAETSSLKEVYKDEATFRRVKKEGSHVEKVFTLLEQAGCVHNKFITNTETIEAISKAYINNVNDYKDKLLIAATNESIDRINDKIQDRRIELGQVVGKPYIAEDSKFFYKGDRIVMEKNTKEYKNGDFGTITNIDPTTNKITIEFDNSKTKTFDNPKKIKLSYGITAEKAQGLTTNDTLVYGEASQNVDQERLNVIVTRARFNTHFFATSSEYEAVKDACKRESSKESLIDLRNRLIPKNTTITQQSINEVKPNLVVQNKIEQTNKLTQEVLKNGLSNIKDNTLLNRLEKFRLVDGRPRQHQVFNYKPYMANYKKPPQAILNQITAKAKMINATENRMMNVNDLRVKTIENKKPEISTVMKPTDIYKKKQTMKMTQK</sequence>
<dbReference type="EMBL" id="CP001674">
    <property type="protein sequence ID" value="ACT51290.1"/>
    <property type="molecule type" value="Genomic_DNA"/>
</dbReference>
<dbReference type="AlphaFoldDB" id="C6X7W3"/>
<dbReference type="InterPro" id="IPR014862">
    <property type="entry name" value="TrwC"/>
</dbReference>
<dbReference type="GO" id="GO:0004527">
    <property type="term" value="F:exonuclease activity"/>
    <property type="evidence" value="ECO:0007669"/>
    <property type="project" value="UniProtKB-KW"/>
</dbReference>
<dbReference type="InterPro" id="IPR027417">
    <property type="entry name" value="P-loop_NTPase"/>
</dbReference>
<protein>
    <submittedName>
        <fullName evidence="2">ATP-dependent exoDNAse (Exonuclease V) alpha subunit-helicase superfamily I member-like protein</fullName>
    </submittedName>
</protein>
<keyword evidence="2" id="KW-0540">Nuclease</keyword>
<dbReference type="Gene3D" id="2.30.30.940">
    <property type="match status" value="1"/>
</dbReference>
<dbReference type="SUPFAM" id="SSF55464">
    <property type="entry name" value="Origin of replication-binding domain, RBD-like"/>
    <property type="match status" value="1"/>
</dbReference>
<name>C6X7W3_METGS</name>
<dbReference type="Pfam" id="PF08751">
    <property type="entry name" value="TrwC"/>
    <property type="match status" value="1"/>
</dbReference>
<evidence type="ECO:0000313" key="2">
    <source>
        <dbReference type="EMBL" id="ACT51290.1"/>
    </source>
</evidence>
<keyword evidence="2" id="KW-0547">Nucleotide-binding</keyword>
<dbReference type="Proteomes" id="UP000002743">
    <property type="component" value="Chromosome"/>
</dbReference>
<dbReference type="HOGENOM" id="CLU_272126_0_0_4"/>
<feature type="domain" description="TrwC relaxase" evidence="1">
    <location>
        <begin position="206"/>
        <end position="304"/>
    </location>
</feature>
<organism evidence="2 3">
    <name type="scientific">Methylovorus glucosotrophus (strain SIP3-4)</name>
    <dbReference type="NCBI Taxonomy" id="582744"/>
    <lineage>
        <taxon>Bacteria</taxon>
        <taxon>Pseudomonadati</taxon>
        <taxon>Pseudomonadota</taxon>
        <taxon>Betaproteobacteria</taxon>
        <taxon>Nitrosomonadales</taxon>
        <taxon>Methylophilaceae</taxon>
        <taxon>Methylovorus</taxon>
    </lineage>
</organism>
<keyword evidence="3" id="KW-1185">Reference proteome</keyword>
<gene>
    <name evidence="2" type="ordered locus">Msip34_2048</name>
</gene>
<dbReference type="SUPFAM" id="SSF52540">
    <property type="entry name" value="P-loop containing nucleoside triphosphate hydrolases"/>
    <property type="match status" value="2"/>
</dbReference>
<dbReference type="Pfam" id="PF13604">
    <property type="entry name" value="AAA_30"/>
    <property type="match status" value="1"/>
</dbReference>
<dbReference type="GO" id="GO:0004386">
    <property type="term" value="F:helicase activity"/>
    <property type="evidence" value="ECO:0007669"/>
    <property type="project" value="UniProtKB-KW"/>
</dbReference>
<proteinExistence type="predicted"/>
<dbReference type="eggNOG" id="COG0507">
    <property type="taxonomic scope" value="Bacteria"/>
</dbReference>
<keyword evidence="2" id="KW-0269">Exonuclease</keyword>
<reference evidence="2 3" key="2">
    <citation type="journal article" date="2011" name="J. Bacteriol.">
        <title>Genomes of three methylotrophs from a single niche uncover genetic and metabolic divergence of Methylophilaceae.</title>
        <authorList>
            <person name="Lapidus A."/>
            <person name="Clum A."/>
            <person name="Labutti K."/>
            <person name="Kaluzhnaya M.G."/>
            <person name="Lim S."/>
            <person name="Beck D.A."/>
            <person name="Glavina Del Rio T."/>
            <person name="Nolan M."/>
            <person name="Mavromatis K."/>
            <person name="Huntemann M."/>
            <person name="Lucas S."/>
            <person name="Lidstrom M.E."/>
            <person name="Ivanova N."/>
            <person name="Chistoserdova L."/>
        </authorList>
    </citation>
    <scope>NUCLEOTIDE SEQUENCE [LARGE SCALE GENOMIC DNA]</scope>
    <source>
        <strain evidence="2 3">SIP3-4</strain>
    </source>
</reference>
<dbReference type="Gene3D" id="3.40.50.300">
    <property type="entry name" value="P-loop containing nucleotide triphosphate hydrolases"/>
    <property type="match status" value="2"/>
</dbReference>
<dbReference type="STRING" id="582744.Msip34_2048"/>
<reference evidence="3" key="1">
    <citation type="submission" date="2009-07" db="EMBL/GenBank/DDBJ databases">
        <title>Complete sequence of chromosome of Methylovorus sp. SIP3-4.</title>
        <authorList>
            <person name="Lucas S."/>
            <person name="Copeland A."/>
            <person name="Lapidus A."/>
            <person name="Glavina del Rio T."/>
            <person name="Tice H."/>
            <person name="Bruce D."/>
            <person name="Goodwin L."/>
            <person name="Pitluck S."/>
            <person name="Clum A."/>
            <person name="Larimer F."/>
            <person name="Land M."/>
            <person name="Hauser L."/>
            <person name="Kyrpides N."/>
            <person name="Mikhailova N."/>
            <person name="Kayluzhnaya M."/>
            <person name="Chistoserdova L."/>
        </authorList>
    </citation>
    <scope>NUCLEOTIDE SEQUENCE [LARGE SCALE GENOMIC DNA]</scope>
    <source>
        <strain evidence="3">SIP3-4</strain>
    </source>
</reference>
<dbReference type="RefSeq" id="WP_015830637.1">
    <property type="nucleotide sequence ID" value="NC_012969.1"/>
</dbReference>
<dbReference type="KEGG" id="mei:Msip34_2048"/>